<organism evidence="1 2">
    <name type="scientific">Rattus norvegicus</name>
    <name type="common">Rat</name>
    <dbReference type="NCBI Taxonomy" id="10116"/>
    <lineage>
        <taxon>Eukaryota</taxon>
        <taxon>Metazoa</taxon>
        <taxon>Chordata</taxon>
        <taxon>Craniata</taxon>
        <taxon>Vertebrata</taxon>
        <taxon>Euteleostomi</taxon>
        <taxon>Mammalia</taxon>
        <taxon>Eutheria</taxon>
        <taxon>Euarchontoglires</taxon>
        <taxon>Glires</taxon>
        <taxon>Rodentia</taxon>
        <taxon>Myomorpha</taxon>
        <taxon>Muroidea</taxon>
        <taxon>Muridae</taxon>
        <taxon>Murinae</taxon>
        <taxon>Rattus</taxon>
    </lineage>
</organism>
<name>A6HEN5_RAT</name>
<dbReference type="Proteomes" id="UP000234681">
    <property type="component" value="Chromosome 10"/>
</dbReference>
<protein>
    <submittedName>
        <fullName evidence="1">RCG35004</fullName>
    </submittedName>
</protein>
<feature type="non-terminal residue" evidence="1">
    <location>
        <position position="44"/>
    </location>
</feature>
<dbReference type="AlphaFoldDB" id="A6HEN5"/>
<evidence type="ECO:0000313" key="2">
    <source>
        <dbReference type="Proteomes" id="UP000234681"/>
    </source>
</evidence>
<sequence>MDSGCSFLLFLMQTDRRTNPRARSLKSNDVCLLALCLFWRFLSQ</sequence>
<evidence type="ECO:0000313" key="1">
    <source>
        <dbReference type="EMBL" id="EDM04490.1"/>
    </source>
</evidence>
<dbReference type="EMBL" id="CH473948">
    <property type="protein sequence ID" value="EDM04490.1"/>
    <property type="molecule type" value="Genomic_DNA"/>
</dbReference>
<reference evidence="1 2" key="1">
    <citation type="submission" date="2005-07" db="EMBL/GenBank/DDBJ databases">
        <authorList>
            <person name="Mural R.J."/>
            <person name="Li P.W."/>
            <person name="Adams M.D."/>
            <person name="Amanatides P.G."/>
            <person name="Baden-Tillson H."/>
            <person name="Barnstead M."/>
            <person name="Chin S.H."/>
            <person name="Dew I."/>
            <person name="Evans C.A."/>
            <person name="Ferriera S."/>
            <person name="Flanigan M."/>
            <person name="Fosler C."/>
            <person name="Glodek A."/>
            <person name="Gu Z."/>
            <person name="Holt R.A."/>
            <person name="Jennings D."/>
            <person name="Kraft C.L."/>
            <person name="Lu F."/>
            <person name="Nguyen T."/>
            <person name="Nusskern D.R."/>
            <person name="Pfannkoch C.M."/>
            <person name="Sitter C."/>
            <person name="Sutton G.G."/>
            <person name="Venter J.C."/>
            <person name="Wang Z."/>
            <person name="Woodage T."/>
            <person name="Zheng X.H."/>
            <person name="Zhong F."/>
        </authorList>
    </citation>
    <scope>NUCLEOTIDE SEQUENCE [LARGE SCALE GENOMIC DNA]</scope>
    <source>
        <strain>BN</strain>
        <strain evidence="2">Sprague-Dawley</strain>
    </source>
</reference>
<accession>A6HEN5</accession>
<proteinExistence type="predicted"/>
<gene>
    <name evidence="1" type="ORF">rCG_35004</name>
</gene>